<feature type="compositionally biased region" description="Polar residues" evidence="1">
    <location>
        <begin position="1"/>
        <end position="12"/>
    </location>
</feature>
<gene>
    <name evidence="2" type="ORF">LCGC14_2118730</name>
</gene>
<protein>
    <submittedName>
        <fullName evidence="2">Uncharacterized protein</fullName>
    </submittedName>
</protein>
<dbReference type="AlphaFoldDB" id="A0A0F9ERZ3"/>
<sequence length="155" mass="17589">MTTSDDAITKDQTALDAEQATQAPPAYVTVEDFNAMRTELTSQLRGLQGSVDRTASQVSQERADTDRQRRVNALEGQLQDADPATKVLLEDRIQEIRSTPTPQFHRNPWLHRTWTPWHSTGLFWSPLALILPCRESTGRKTYRVQPGKPHLLKVQ</sequence>
<evidence type="ECO:0000256" key="1">
    <source>
        <dbReference type="SAM" id="MobiDB-lite"/>
    </source>
</evidence>
<accession>A0A0F9ERZ3</accession>
<name>A0A0F9ERZ3_9ZZZZ</name>
<organism evidence="2">
    <name type="scientific">marine sediment metagenome</name>
    <dbReference type="NCBI Taxonomy" id="412755"/>
    <lineage>
        <taxon>unclassified sequences</taxon>
        <taxon>metagenomes</taxon>
        <taxon>ecological metagenomes</taxon>
    </lineage>
</organism>
<reference evidence="2" key="1">
    <citation type="journal article" date="2015" name="Nature">
        <title>Complex archaea that bridge the gap between prokaryotes and eukaryotes.</title>
        <authorList>
            <person name="Spang A."/>
            <person name="Saw J.H."/>
            <person name="Jorgensen S.L."/>
            <person name="Zaremba-Niedzwiedzka K."/>
            <person name="Martijn J."/>
            <person name="Lind A.E."/>
            <person name="van Eijk R."/>
            <person name="Schleper C."/>
            <person name="Guy L."/>
            <person name="Ettema T.J."/>
        </authorList>
    </citation>
    <scope>NUCLEOTIDE SEQUENCE</scope>
</reference>
<evidence type="ECO:0000313" key="2">
    <source>
        <dbReference type="EMBL" id="KKL69061.1"/>
    </source>
</evidence>
<proteinExistence type="predicted"/>
<feature type="region of interest" description="Disordered" evidence="1">
    <location>
        <begin position="1"/>
        <end position="26"/>
    </location>
</feature>
<feature type="region of interest" description="Disordered" evidence="1">
    <location>
        <begin position="44"/>
        <end position="69"/>
    </location>
</feature>
<comment type="caution">
    <text evidence="2">The sequence shown here is derived from an EMBL/GenBank/DDBJ whole genome shotgun (WGS) entry which is preliminary data.</text>
</comment>
<feature type="compositionally biased region" description="Polar residues" evidence="1">
    <location>
        <begin position="44"/>
        <end position="60"/>
    </location>
</feature>
<dbReference type="EMBL" id="LAZR01026334">
    <property type="protein sequence ID" value="KKL69061.1"/>
    <property type="molecule type" value="Genomic_DNA"/>
</dbReference>